<comment type="caution">
    <text evidence="8">The sequence shown here is derived from an EMBL/GenBank/DDBJ whole genome shotgun (WGS) entry which is preliminary data.</text>
</comment>
<accession>A0AAD6FZ95</accession>
<keyword evidence="2" id="KW-0862">Zinc</keyword>
<evidence type="ECO:0000256" key="2">
    <source>
        <dbReference type="ARBA" id="ARBA00022833"/>
    </source>
</evidence>
<dbReference type="InterPro" id="IPR007219">
    <property type="entry name" value="XnlR_reg_dom"/>
</dbReference>
<keyword evidence="3" id="KW-0805">Transcription regulation</keyword>
<dbReference type="GO" id="GO:0008270">
    <property type="term" value="F:zinc ion binding"/>
    <property type="evidence" value="ECO:0007669"/>
    <property type="project" value="InterPro"/>
</dbReference>
<protein>
    <recommendedName>
        <fullName evidence="7">Xylanolytic transcriptional activator regulatory domain-containing protein</fullName>
    </recommendedName>
</protein>
<feature type="domain" description="Xylanolytic transcriptional activator regulatory" evidence="7">
    <location>
        <begin position="225"/>
        <end position="468"/>
    </location>
</feature>
<dbReference type="PANTHER" id="PTHR47660:SF2">
    <property type="entry name" value="TRANSCRIPTION FACTOR WITH C2H2 AND ZN(2)-CYS(6) DNA BINDING DOMAIN (EUROFUNG)"/>
    <property type="match status" value="1"/>
</dbReference>
<feature type="region of interest" description="Disordered" evidence="6">
    <location>
        <begin position="1"/>
        <end position="33"/>
    </location>
</feature>
<keyword evidence="5" id="KW-0539">Nucleus</keyword>
<evidence type="ECO:0000256" key="4">
    <source>
        <dbReference type="ARBA" id="ARBA00023163"/>
    </source>
</evidence>
<keyword evidence="9" id="KW-1185">Reference proteome</keyword>
<dbReference type="GeneID" id="81602980"/>
<dbReference type="PANTHER" id="PTHR47660">
    <property type="entry name" value="TRANSCRIPTION FACTOR WITH C2H2 AND ZN(2)-CYS(6) DNA BINDING DOMAIN (EUROFUNG)-RELATED-RELATED"/>
    <property type="match status" value="1"/>
</dbReference>
<dbReference type="RefSeq" id="XP_056761586.1">
    <property type="nucleotide sequence ID" value="XM_056912737.1"/>
</dbReference>
<organism evidence="8 9">
    <name type="scientific">Penicillium daleae</name>
    <dbReference type="NCBI Taxonomy" id="63821"/>
    <lineage>
        <taxon>Eukaryota</taxon>
        <taxon>Fungi</taxon>
        <taxon>Dikarya</taxon>
        <taxon>Ascomycota</taxon>
        <taxon>Pezizomycotina</taxon>
        <taxon>Eurotiomycetes</taxon>
        <taxon>Eurotiomycetidae</taxon>
        <taxon>Eurotiales</taxon>
        <taxon>Aspergillaceae</taxon>
        <taxon>Penicillium</taxon>
    </lineage>
</organism>
<feature type="compositionally biased region" description="Polar residues" evidence="6">
    <location>
        <begin position="1"/>
        <end position="21"/>
    </location>
</feature>
<proteinExistence type="predicted"/>
<name>A0AAD6FZ95_9EURO</name>
<evidence type="ECO:0000259" key="7">
    <source>
        <dbReference type="Pfam" id="PF04082"/>
    </source>
</evidence>
<evidence type="ECO:0000256" key="6">
    <source>
        <dbReference type="SAM" id="MobiDB-lite"/>
    </source>
</evidence>
<reference evidence="8" key="2">
    <citation type="journal article" date="2023" name="IMA Fungus">
        <title>Comparative genomic study of the Penicillium genus elucidates a diverse pangenome and 15 lateral gene transfer events.</title>
        <authorList>
            <person name="Petersen C."/>
            <person name="Sorensen T."/>
            <person name="Nielsen M.R."/>
            <person name="Sondergaard T.E."/>
            <person name="Sorensen J.L."/>
            <person name="Fitzpatrick D.A."/>
            <person name="Frisvad J.C."/>
            <person name="Nielsen K.L."/>
        </authorList>
    </citation>
    <scope>NUCLEOTIDE SEQUENCE</scope>
    <source>
        <strain evidence="8">IBT 16125</strain>
    </source>
</reference>
<dbReference type="Pfam" id="PF04082">
    <property type="entry name" value="Fungal_trans"/>
    <property type="match status" value="1"/>
</dbReference>
<evidence type="ECO:0000256" key="3">
    <source>
        <dbReference type="ARBA" id="ARBA00023015"/>
    </source>
</evidence>
<dbReference type="GO" id="GO:0003677">
    <property type="term" value="F:DNA binding"/>
    <property type="evidence" value="ECO:0007669"/>
    <property type="project" value="InterPro"/>
</dbReference>
<keyword evidence="1" id="KW-0479">Metal-binding</keyword>
<dbReference type="EMBL" id="JAPVEA010000008">
    <property type="protein sequence ID" value="KAJ5438357.1"/>
    <property type="molecule type" value="Genomic_DNA"/>
</dbReference>
<dbReference type="AlphaFoldDB" id="A0AAD6FZ95"/>
<evidence type="ECO:0000313" key="9">
    <source>
        <dbReference type="Proteomes" id="UP001213681"/>
    </source>
</evidence>
<evidence type="ECO:0000256" key="5">
    <source>
        <dbReference type="ARBA" id="ARBA00023242"/>
    </source>
</evidence>
<dbReference type="Proteomes" id="UP001213681">
    <property type="component" value="Unassembled WGS sequence"/>
</dbReference>
<dbReference type="GO" id="GO:0006351">
    <property type="term" value="P:DNA-templated transcription"/>
    <property type="evidence" value="ECO:0007669"/>
    <property type="project" value="InterPro"/>
</dbReference>
<sequence>MLVSSTATGTGSSLPTAQGNPEGSPLLRDRQSSGANINISQSSLLPAYSLLGDDLAGNSPSQPSDDFEPFSFGPLYDLSIEPFESYLGWNLGDEDIDLMKNLNEACLDTPPACWPPSATVTQFSAHPESQTVQDAATMRLIRDSQPADSPWPHVYRPSRDDGQLSIPQLNISSIPQPSLHAAYLDHLDNSTREAILSLINTAHQPHWSPVDVAAFPSARTLSICINLYFRHFHETLPIVRRSTFQSAEASPVLLLSMAAIGATYSKNGLTGVAVALNELCRRTIAYLRESDRRAMFDTSIVQAWLLQSAFGLFCGSRMLYQHSEISRGGLVTASRRMHLLRPGFSFVKELERHRASASPEEVERAYAKDEERCRLGWGIYLYDMQISALLNISPHFSIGDIDISLPCDEEIWESRPPRGHHDFAQSAKDTLNFRHVLQRLLSVGKLPQPLNPFGLSIIAHTLYRLCSDASALDPICPARSPENGSFYRLQFSTNLKHNPQEILDQLSVCFHFLSYTPTALLVSVSALSHLGHLQFTWPGFLDKVKIAAGKSGTEESKLSARAWLCLRISDDVIGARSILVHAGQLNALLIRFTFENPCEAIWTFYAALALWAIIKFGSGLNISSSGPKRTVVTWSDFDDVHEWIQHGGQASFQGLGNLVDLSESNLLSTFSERLESMSWGISLQFRHVLMNLSKEIT</sequence>
<dbReference type="CDD" id="cd12148">
    <property type="entry name" value="fungal_TF_MHR"/>
    <property type="match status" value="1"/>
</dbReference>
<keyword evidence="4" id="KW-0804">Transcription</keyword>
<evidence type="ECO:0000256" key="1">
    <source>
        <dbReference type="ARBA" id="ARBA00022723"/>
    </source>
</evidence>
<reference evidence="8" key="1">
    <citation type="submission" date="2022-12" db="EMBL/GenBank/DDBJ databases">
        <authorList>
            <person name="Petersen C."/>
        </authorList>
    </citation>
    <scope>NUCLEOTIDE SEQUENCE</scope>
    <source>
        <strain evidence="8">IBT 16125</strain>
    </source>
</reference>
<gene>
    <name evidence="8" type="ORF">N7458_009355</name>
</gene>
<evidence type="ECO:0000313" key="8">
    <source>
        <dbReference type="EMBL" id="KAJ5438357.1"/>
    </source>
</evidence>